<evidence type="ECO:0000313" key="3">
    <source>
        <dbReference type="EMBL" id="CAE8736943.1"/>
    </source>
</evidence>
<accession>A0A813LSI9</accession>
<comment type="caution">
    <text evidence="3">The sequence shown here is derived from an EMBL/GenBank/DDBJ whole genome shotgun (WGS) entry which is preliminary data.</text>
</comment>
<feature type="coiled-coil region" evidence="1">
    <location>
        <begin position="211"/>
        <end position="238"/>
    </location>
</feature>
<evidence type="ECO:0000259" key="2">
    <source>
        <dbReference type="PROSITE" id="PS50053"/>
    </source>
</evidence>
<feature type="domain" description="Ubiquitin-like" evidence="2">
    <location>
        <begin position="4"/>
        <end position="60"/>
    </location>
</feature>
<evidence type="ECO:0000256" key="1">
    <source>
        <dbReference type="SAM" id="Coils"/>
    </source>
</evidence>
<reference evidence="3" key="1">
    <citation type="submission" date="2021-02" db="EMBL/GenBank/DDBJ databases">
        <authorList>
            <person name="Dougan E. K."/>
            <person name="Rhodes N."/>
            <person name="Thang M."/>
            <person name="Chan C."/>
        </authorList>
    </citation>
    <scope>NUCLEOTIDE SEQUENCE</scope>
</reference>
<dbReference type="AlphaFoldDB" id="A0A813LSI9"/>
<dbReference type="SUPFAM" id="SSF54236">
    <property type="entry name" value="Ubiquitin-like"/>
    <property type="match status" value="1"/>
</dbReference>
<protein>
    <recommendedName>
        <fullName evidence="2">Ubiquitin-like domain-containing protein</fullName>
    </recommendedName>
</protein>
<proteinExistence type="predicted"/>
<dbReference type="Pfam" id="PF00240">
    <property type="entry name" value="ubiquitin"/>
    <property type="match status" value="1"/>
</dbReference>
<dbReference type="InterPro" id="IPR000626">
    <property type="entry name" value="Ubiquitin-like_dom"/>
</dbReference>
<evidence type="ECO:0000313" key="4">
    <source>
        <dbReference type="Proteomes" id="UP000626109"/>
    </source>
</evidence>
<sequence length="333" mass="36610">MALLQLHVKTLMGKTLSFSASSSDTVGSLKEQLVAADHQVPADKQALCYVSRNELVPLDDAMEKASRPKEQHASWGKFEAAYETTVVHLGYGHASARHISLDASTRIRLFCAEKLLGLFRRERHHPVPGCFDQESAKHEFRAAAVTKDLAVSFTHAAIVGQMLIGFQFTLPRYDAMLKVTRTACILADTVACSTRLWDSDQAELVRSERVQSQLRAVQQSLQRRCDELSAESKRLRAEAAASNPLVAACATLAQTIEAERQTLETLGARQATLAQEVEEQLRAEEASKAREARVPSAAVSCLLANFYAPQLRDQAEVRCREAQGGGMFAASFH</sequence>
<name>A0A813LSI9_POLGL</name>
<dbReference type="Gene3D" id="3.10.20.90">
    <property type="entry name" value="Phosphatidylinositol 3-kinase Catalytic Subunit, Chain A, domain 1"/>
    <property type="match status" value="1"/>
</dbReference>
<organism evidence="3 4">
    <name type="scientific">Polarella glacialis</name>
    <name type="common">Dinoflagellate</name>
    <dbReference type="NCBI Taxonomy" id="89957"/>
    <lineage>
        <taxon>Eukaryota</taxon>
        <taxon>Sar</taxon>
        <taxon>Alveolata</taxon>
        <taxon>Dinophyceae</taxon>
        <taxon>Suessiales</taxon>
        <taxon>Suessiaceae</taxon>
        <taxon>Polarella</taxon>
    </lineage>
</organism>
<dbReference type="CDD" id="cd17039">
    <property type="entry name" value="Ubl_ubiquitin_like"/>
    <property type="match status" value="1"/>
</dbReference>
<dbReference type="Proteomes" id="UP000626109">
    <property type="component" value="Unassembled WGS sequence"/>
</dbReference>
<gene>
    <name evidence="3" type="ORF">PGLA2088_LOCUS48543</name>
</gene>
<dbReference type="InterPro" id="IPR029071">
    <property type="entry name" value="Ubiquitin-like_domsf"/>
</dbReference>
<dbReference type="PROSITE" id="PS50053">
    <property type="entry name" value="UBIQUITIN_2"/>
    <property type="match status" value="1"/>
</dbReference>
<dbReference type="EMBL" id="CAJNNW010036711">
    <property type="protein sequence ID" value="CAE8736943.1"/>
    <property type="molecule type" value="Genomic_DNA"/>
</dbReference>
<keyword evidence="1" id="KW-0175">Coiled coil</keyword>